<dbReference type="Pfam" id="PF25236">
    <property type="entry name" value="DUF7851"/>
    <property type="match status" value="1"/>
</dbReference>
<proteinExistence type="inferred from homology"/>
<evidence type="ECO:0000256" key="10">
    <source>
        <dbReference type="ARBA" id="ARBA00023295"/>
    </source>
</evidence>
<sequence>MNPLFNLLIIFSFLHFHLHPAVAWNVGVNYGTLGDNLPPPAQVAEFLKTKTSINRIKLFDANSDIVKAFANSGVAVTITVPNGEIPNLVQLPGAQQWVATYVTPFVPQTNIIRVLVGNEVLHWGPQNLIDNLVAAMRTLHQALVQAGHNHIQVSSPHSLAILSRSQPPSTGRFRPGWDKGVLAPMLQFLRETKAPFVVNPYPYFDVYPKNVNFCLFKRNRGRFDRYTKKMYYNMFESQMDAVYSAMKALGYADVGIVIGETGWPTVGESFQTWVSPADAQTFNSRLVLAVNSGKGTPLMPGRKFETYIFGLFTENQKPGPVAERNFGLFRPDFTPVYDIGVLKNGQKSQTRPNPVGPPKSTARPAGPGPAKGWCVPKQQATDAQLQSNINYVCSQGVDCKPIQPGGACYNPNNVRAHATYAMNTFYQTKGRQPYQCDFSQTAVISNQNPIRRCRPEELSLLLNLSPPQPLRSTIAFLPSNFTILAHHAWHTLTLGLGTKKSKVIIFVFDSIAGKSTADLTWPHEIPLGDVNKRLIRGMNGWDFARFKFRKGCITFYVFGVRRSGERGGFQCGEDLRSILHSVVSLKDFLDHTAMLALPNQRSLNHSSSTNNNSRSVAAH</sequence>
<dbReference type="FunFam" id="3.20.20.80:FF:000002">
    <property type="entry name" value="Glucan endo-1,3-beta-glucosidase 3"/>
    <property type="match status" value="1"/>
</dbReference>
<dbReference type="SUPFAM" id="SSF51445">
    <property type="entry name" value="(Trans)glycosidases"/>
    <property type="match status" value="1"/>
</dbReference>
<dbReference type="Pfam" id="PF00332">
    <property type="entry name" value="Glyco_hydro_17"/>
    <property type="match status" value="1"/>
</dbReference>
<evidence type="ECO:0000256" key="13">
    <source>
        <dbReference type="SAM" id="MobiDB-lite"/>
    </source>
</evidence>
<dbReference type="OMA" id="PANADYC"/>
<dbReference type="SMART" id="SM00768">
    <property type="entry name" value="X8"/>
    <property type="match status" value="1"/>
</dbReference>
<feature type="chain" id="PRO_5031570480" description="glucan endo-1,3-beta-D-glucosidase" evidence="14">
    <location>
        <begin position="24"/>
        <end position="619"/>
    </location>
</feature>
<evidence type="ECO:0000256" key="14">
    <source>
        <dbReference type="SAM" id="SignalP"/>
    </source>
</evidence>
<dbReference type="GO" id="GO:0005975">
    <property type="term" value="P:carbohydrate metabolic process"/>
    <property type="evidence" value="ECO:0007669"/>
    <property type="project" value="InterPro"/>
</dbReference>
<dbReference type="GO" id="GO:0005886">
    <property type="term" value="C:plasma membrane"/>
    <property type="evidence" value="ECO:0007669"/>
    <property type="project" value="UniProtKB-SubCell"/>
</dbReference>
<feature type="domain" description="X8" evidence="15">
    <location>
        <begin position="372"/>
        <end position="455"/>
    </location>
</feature>
<keyword evidence="8" id="KW-0611">Plant defense</keyword>
<evidence type="ECO:0000256" key="8">
    <source>
        <dbReference type="ARBA" id="ARBA00022821"/>
    </source>
</evidence>
<evidence type="ECO:0000256" key="6">
    <source>
        <dbReference type="ARBA" id="ARBA00022729"/>
    </source>
</evidence>
<evidence type="ECO:0000256" key="12">
    <source>
        <dbReference type="RuleBase" id="RU004336"/>
    </source>
</evidence>
<dbReference type="FunFam" id="1.20.58.1040:FF:000003">
    <property type="entry name" value="glucan endo-1,3-beta-glucosidase 7"/>
    <property type="match status" value="1"/>
</dbReference>
<dbReference type="Pfam" id="PF07983">
    <property type="entry name" value="X8"/>
    <property type="match status" value="1"/>
</dbReference>
<dbReference type="InterPro" id="IPR000490">
    <property type="entry name" value="Glyco_hydro_17"/>
</dbReference>
<dbReference type="InterPro" id="IPR057173">
    <property type="entry name" value="DUF7851"/>
</dbReference>
<keyword evidence="5" id="KW-0449">Lipoprotein</keyword>
<dbReference type="GO" id="GO:0098552">
    <property type="term" value="C:side of membrane"/>
    <property type="evidence" value="ECO:0007669"/>
    <property type="project" value="UniProtKB-KW"/>
</dbReference>
<comment type="catalytic activity">
    <reaction evidence="1">
        <text>Hydrolysis of (1-&gt;3)-beta-D-glucosidic linkages in (1-&gt;3)-beta-D-glucans.</text>
        <dbReference type="EC" id="3.2.1.39"/>
    </reaction>
</comment>
<dbReference type="Gramene" id="AUR62039380-RA">
    <property type="protein sequence ID" value="AUR62039380-RA:cds"/>
    <property type="gene ID" value="AUR62039380"/>
</dbReference>
<keyword evidence="5" id="KW-0336">GPI-anchor</keyword>
<comment type="subcellular location">
    <subcellularLocation>
        <location evidence="2">Cell membrane</location>
        <topology evidence="2">Lipid-anchor</topology>
        <topology evidence="2">GPI-anchor</topology>
    </subcellularLocation>
</comment>
<dbReference type="EC" id="3.2.1.39" evidence="4"/>
<protein>
    <recommendedName>
        <fullName evidence="4">glucan endo-1,3-beta-D-glucosidase</fullName>
        <ecNumber evidence="4">3.2.1.39</ecNumber>
    </recommendedName>
</protein>
<keyword evidence="17" id="KW-1185">Reference proteome</keyword>
<evidence type="ECO:0000256" key="5">
    <source>
        <dbReference type="ARBA" id="ARBA00022622"/>
    </source>
</evidence>
<keyword evidence="9" id="KW-1015">Disulfide bond</keyword>
<evidence type="ECO:0000256" key="11">
    <source>
        <dbReference type="RuleBase" id="RU004335"/>
    </source>
</evidence>
<dbReference type="Gene3D" id="3.20.20.80">
    <property type="entry name" value="Glycosidases"/>
    <property type="match status" value="1"/>
</dbReference>
<feature type="signal peptide" evidence="14">
    <location>
        <begin position="1"/>
        <end position="23"/>
    </location>
</feature>
<reference evidence="16" key="2">
    <citation type="submission" date="2021-03" db="UniProtKB">
        <authorList>
            <consortium name="EnsemblPlants"/>
        </authorList>
    </citation>
    <scope>IDENTIFICATION</scope>
</reference>
<dbReference type="GO" id="GO:0042973">
    <property type="term" value="F:glucan endo-1,3-beta-D-glucosidase activity"/>
    <property type="evidence" value="ECO:0007669"/>
    <property type="project" value="UniProtKB-EC"/>
</dbReference>
<dbReference type="Proteomes" id="UP000596660">
    <property type="component" value="Unplaced"/>
</dbReference>
<keyword evidence="5" id="KW-0325">Glycoprotein</keyword>
<organism evidence="16 17">
    <name type="scientific">Chenopodium quinoa</name>
    <name type="common">Quinoa</name>
    <dbReference type="NCBI Taxonomy" id="63459"/>
    <lineage>
        <taxon>Eukaryota</taxon>
        <taxon>Viridiplantae</taxon>
        <taxon>Streptophyta</taxon>
        <taxon>Embryophyta</taxon>
        <taxon>Tracheophyta</taxon>
        <taxon>Spermatophyta</taxon>
        <taxon>Magnoliopsida</taxon>
        <taxon>eudicotyledons</taxon>
        <taxon>Gunneridae</taxon>
        <taxon>Pentapetalae</taxon>
        <taxon>Caryophyllales</taxon>
        <taxon>Chenopodiaceae</taxon>
        <taxon>Chenopodioideae</taxon>
        <taxon>Atripliceae</taxon>
        <taxon>Chenopodium</taxon>
    </lineage>
</organism>
<keyword evidence="5" id="KW-0472">Membrane</keyword>
<evidence type="ECO:0000256" key="4">
    <source>
        <dbReference type="ARBA" id="ARBA00012780"/>
    </source>
</evidence>
<evidence type="ECO:0000256" key="9">
    <source>
        <dbReference type="ARBA" id="ARBA00023157"/>
    </source>
</evidence>
<evidence type="ECO:0000256" key="2">
    <source>
        <dbReference type="ARBA" id="ARBA00004609"/>
    </source>
</evidence>
<name>A0A803N2M7_CHEQI</name>
<keyword evidence="7 12" id="KW-0378">Hydrolase</keyword>
<evidence type="ECO:0000313" key="16">
    <source>
        <dbReference type="EnsemblPlants" id="AUR62039380-RA:cds"/>
    </source>
</evidence>
<dbReference type="PROSITE" id="PS00587">
    <property type="entry name" value="GLYCOSYL_HYDROL_F17"/>
    <property type="match status" value="1"/>
</dbReference>
<keyword evidence="6 14" id="KW-0732">Signal</keyword>
<accession>A0A803N2M7</accession>
<evidence type="ECO:0000256" key="3">
    <source>
        <dbReference type="ARBA" id="ARBA00008773"/>
    </source>
</evidence>
<dbReference type="EnsemblPlants" id="AUR62039380-RA">
    <property type="protein sequence ID" value="AUR62039380-RA:cds"/>
    <property type="gene ID" value="AUR62039380"/>
</dbReference>
<dbReference type="AlphaFoldDB" id="A0A803N2M7"/>
<keyword evidence="10 12" id="KW-0326">Glycosidase</keyword>
<dbReference type="Gene3D" id="1.20.58.1040">
    <property type="match status" value="1"/>
</dbReference>
<dbReference type="PANTHER" id="PTHR32227">
    <property type="entry name" value="GLUCAN ENDO-1,3-BETA-GLUCOSIDASE BG1-RELATED-RELATED"/>
    <property type="match status" value="1"/>
</dbReference>
<dbReference type="InterPro" id="IPR044965">
    <property type="entry name" value="Glyco_hydro_17_plant"/>
</dbReference>
<dbReference type="InterPro" id="IPR012946">
    <property type="entry name" value="X8"/>
</dbReference>
<dbReference type="GO" id="GO:0006952">
    <property type="term" value="P:defense response"/>
    <property type="evidence" value="ECO:0007669"/>
    <property type="project" value="UniProtKB-KW"/>
</dbReference>
<evidence type="ECO:0000256" key="1">
    <source>
        <dbReference type="ARBA" id="ARBA00000382"/>
    </source>
</evidence>
<evidence type="ECO:0000259" key="15">
    <source>
        <dbReference type="SMART" id="SM00768"/>
    </source>
</evidence>
<comment type="similarity">
    <text evidence="3 11">Belongs to the glycosyl hydrolase 17 family.</text>
</comment>
<reference evidence="16" key="1">
    <citation type="journal article" date="2017" name="Nature">
        <title>The genome of Chenopodium quinoa.</title>
        <authorList>
            <person name="Jarvis D.E."/>
            <person name="Ho Y.S."/>
            <person name="Lightfoot D.J."/>
            <person name="Schmoeckel S.M."/>
            <person name="Li B."/>
            <person name="Borm T.J.A."/>
            <person name="Ohyanagi H."/>
            <person name="Mineta K."/>
            <person name="Michell C.T."/>
            <person name="Saber N."/>
            <person name="Kharbatia N.M."/>
            <person name="Rupper R.R."/>
            <person name="Sharp A.R."/>
            <person name="Dally N."/>
            <person name="Boughton B.A."/>
            <person name="Woo Y.H."/>
            <person name="Gao G."/>
            <person name="Schijlen E.G.W.M."/>
            <person name="Guo X."/>
            <person name="Momin A.A."/>
            <person name="Negrao S."/>
            <person name="Al-Babili S."/>
            <person name="Gehring C."/>
            <person name="Roessner U."/>
            <person name="Jung C."/>
            <person name="Murphy K."/>
            <person name="Arold S.T."/>
            <person name="Gojobori T."/>
            <person name="van der Linden C.G."/>
            <person name="van Loo E.N."/>
            <person name="Jellen E.N."/>
            <person name="Maughan P.J."/>
            <person name="Tester M."/>
        </authorList>
    </citation>
    <scope>NUCLEOTIDE SEQUENCE [LARGE SCALE GENOMIC DNA]</scope>
    <source>
        <strain evidence="16">cv. PI 614886</strain>
    </source>
</reference>
<evidence type="ECO:0000256" key="7">
    <source>
        <dbReference type="ARBA" id="ARBA00022801"/>
    </source>
</evidence>
<evidence type="ECO:0000313" key="17">
    <source>
        <dbReference type="Proteomes" id="UP000596660"/>
    </source>
</evidence>
<feature type="region of interest" description="Disordered" evidence="13">
    <location>
        <begin position="343"/>
        <end position="374"/>
    </location>
</feature>
<dbReference type="InterPro" id="IPR017853">
    <property type="entry name" value="GH"/>
</dbReference>